<organism evidence="1 2">
    <name type="scientific">Vitis vinifera</name>
    <name type="common">Grape</name>
    <dbReference type="NCBI Taxonomy" id="29760"/>
    <lineage>
        <taxon>Eukaryota</taxon>
        <taxon>Viridiplantae</taxon>
        <taxon>Streptophyta</taxon>
        <taxon>Embryophyta</taxon>
        <taxon>Tracheophyta</taxon>
        <taxon>Spermatophyta</taxon>
        <taxon>Magnoliopsida</taxon>
        <taxon>eudicotyledons</taxon>
        <taxon>Gunneridae</taxon>
        <taxon>Pentapetalae</taxon>
        <taxon>rosids</taxon>
        <taxon>Vitales</taxon>
        <taxon>Vitaceae</taxon>
        <taxon>Viteae</taxon>
        <taxon>Vitis</taxon>
    </lineage>
</organism>
<protein>
    <submittedName>
        <fullName evidence="1">Retrovirus-related Pol polyprotein from transposon RE2</fullName>
    </submittedName>
</protein>
<evidence type="ECO:0000313" key="2">
    <source>
        <dbReference type="Proteomes" id="UP000288805"/>
    </source>
</evidence>
<dbReference type="Proteomes" id="UP000288805">
    <property type="component" value="Unassembled WGS sequence"/>
</dbReference>
<dbReference type="PANTHER" id="PTHR11439:SF455">
    <property type="entry name" value="RLK (RECEPTOR-LIKE PROTEIN KINASE) 8, PUTATIVE-RELATED"/>
    <property type="match status" value="1"/>
</dbReference>
<proteinExistence type="predicted"/>
<dbReference type="AlphaFoldDB" id="A0A438I4Z8"/>
<comment type="caution">
    <text evidence="1">The sequence shown here is derived from an EMBL/GenBank/DDBJ whole genome shotgun (WGS) entry which is preliminary data.</text>
</comment>
<reference evidence="1 2" key="1">
    <citation type="journal article" date="2018" name="PLoS Genet.">
        <title>Population sequencing reveals clonal diversity and ancestral inbreeding in the grapevine cultivar Chardonnay.</title>
        <authorList>
            <person name="Roach M.J."/>
            <person name="Johnson D.L."/>
            <person name="Bohlmann J."/>
            <person name="van Vuuren H.J."/>
            <person name="Jones S.J."/>
            <person name="Pretorius I.S."/>
            <person name="Schmidt S.A."/>
            <person name="Borneman A.R."/>
        </authorList>
    </citation>
    <scope>NUCLEOTIDE SEQUENCE [LARGE SCALE GENOMIC DNA]</scope>
    <source>
        <strain evidence="2">cv. Chardonnay</strain>
        <tissue evidence="1">Leaf</tissue>
    </source>
</reference>
<name>A0A438I4Z8_VITVI</name>
<dbReference type="EMBL" id="QGNW01000142">
    <property type="protein sequence ID" value="RVW91747.1"/>
    <property type="molecule type" value="Genomic_DNA"/>
</dbReference>
<gene>
    <name evidence="1" type="primary">RE2_566</name>
    <name evidence="1" type="ORF">CK203_045952</name>
</gene>
<dbReference type="CDD" id="cd09272">
    <property type="entry name" value="RNase_HI_RT_Ty1"/>
    <property type="match status" value="1"/>
</dbReference>
<accession>A0A438I4Z8</accession>
<sequence>MSNSKPFPSPMASGFALSIHDGTPLEDGTAYKSVVGALYPDDHQSTSDCCVFMSSNLISWSCTKQKVVSRSIAESEYRAIANGASELSWIGSFFRELNIATSSIPCLYCDNISANYMTVNPVFHGRTKHIKIDFHFVREKVFHKTLVVRYTPSTDQLADCLTIELPVQRFLHFRNKLTVLTRPLSLQGADKQSK</sequence>
<evidence type="ECO:0000313" key="1">
    <source>
        <dbReference type="EMBL" id="RVW91747.1"/>
    </source>
</evidence>
<dbReference type="PANTHER" id="PTHR11439">
    <property type="entry name" value="GAG-POL-RELATED RETROTRANSPOSON"/>
    <property type="match status" value="1"/>
</dbReference>